<reference evidence="2 3" key="1">
    <citation type="submission" date="2019-02" db="EMBL/GenBank/DDBJ databases">
        <title>Genome sequencing of the rare red list fungi Dentipellis fragilis.</title>
        <authorList>
            <person name="Buettner E."/>
            <person name="Kellner H."/>
        </authorList>
    </citation>
    <scope>NUCLEOTIDE SEQUENCE [LARGE SCALE GENOMIC DNA]</scope>
    <source>
        <strain evidence="2 3">DSM 105465</strain>
    </source>
</reference>
<proteinExistence type="predicted"/>
<evidence type="ECO:0000256" key="1">
    <source>
        <dbReference type="SAM" id="MobiDB-lite"/>
    </source>
</evidence>
<name>A0A4Y9Z4Q0_9AGAM</name>
<protein>
    <submittedName>
        <fullName evidence="2">Uncharacterized protein</fullName>
    </submittedName>
</protein>
<feature type="compositionally biased region" description="Polar residues" evidence="1">
    <location>
        <begin position="1"/>
        <end position="10"/>
    </location>
</feature>
<feature type="region of interest" description="Disordered" evidence="1">
    <location>
        <begin position="90"/>
        <end position="127"/>
    </location>
</feature>
<dbReference type="Proteomes" id="UP000298327">
    <property type="component" value="Unassembled WGS sequence"/>
</dbReference>
<dbReference type="AlphaFoldDB" id="A0A4Y9Z4Q0"/>
<comment type="caution">
    <text evidence="2">The sequence shown here is derived from an EMBL/GenBank/DDBJ whole genome shotgun (WGS) entry which is preliminary data.</text>
</comment>
<evidence type="ECO:0000313" key="2">
    <source>
        <dbReference type="EMBL" id="TFY68858.1"/>
    </source>
</evidence>
<gene>
    <name evidence="2" type="ORF">EVG20_g3389</name>
</gene>
<feature type="compositionally biased region" description="Polar residues" evidence="1">
    <location>
        <begin position="115"/>
        <end position="127"/>
    </location>
</feature>
<feature type="compositionally biased region" description="Polar residues" evidence="1">
    <location>
        <begin position="34"/>
        <end position="51"/>
    </location>
</feature>
<keyword evidence="3" id="KW-1185">Reference proteome</keyword>
<feature type="region of interest" description="Disordered" evidence="1">
    <location>
        <begin position="1"/>
        <end position="51"/>
    </location>
</feature>
<organism evidence="2 3">
    <name type="scientific">Dentipellis fragilis</name>
    <dbReference type="NCBI Taxonomy" id="205917"/>
    <lineage>
        <taxon>Eukaryota</taxon>
        <taxon>Fungi</taxon>
        <taxon>Dikarya</taxon>
        <taxon>Basidiomycota</taxon>
        <taxon>Agaricomycotina</taxon>
        <taxon>Agaricomycetes</taxon>
        <taxon>Russulales</taxon>
        <taxon>Hericiaceae</taxon>
        <taxon>Dentipellis</taxon>
    </lineage>
</organism>
<dbReference type="EMBL" id="SEOQ01000151">
    <property type="protein sequence ID" value="TFY68858.1"/>
    <property type="molecule type" value="Genomic_DNA"/>
</dbReference>
<evidence type="ECO:0000313" key="3">
    <source>
        <dbReference type="Proteomes" id="UP000298327"/>
    </source>
</evidence>
<sequence length="127" mass="13119">MATRRGTTYAVSPLDNESPLQNGDQTVDMDALGGTSTAGVDQHTEGASVNSDPSKLTLVGLGLRFSPIEGHAMSSMLALDAPQDMIDISRTGPTDVARDETSRSGIADVAGGIPSHSSSTDDICQDQ</sequence>
<accession>A0A4Y9Z4Q0</accession>